<dbReference type="GO" id="GO:0045944">
    <property type="term" value="P:positive regulation of transcription by RNA polymerase II"/>
    <property type="evidence" value="ECO:0007669"/>
    <property type="project" value="TreeGrafter"/>
</dbReference>
<dbReference type="Proteomes" id="UP000192247">
    <property type="component" value="Unassembled WGS sequence"/>
</dbReference>
<dbReference type="GO" id="GO:0061629">
    <property type="term" value="F:RNA polymerase II-specific DNA-binding transcription factor binding"/>
    <property type="evidence" value="ECO:0007669"/>
    <property type="project" value="InterPro"/>
</dbReference>
<dbReference type="PANTHER" id="PTHR12958">
    <property type="entry name" value="FRIEND OF GATA2-RELATED"/>
    <property type="match status" value="1"/>
</dbReference>
<evidence type="ECO:0000313" key="4">
    <source>
        <dbReference type="EMBL" id="OQR69145.1"/>
    </source>
</evidence>
<dbReference type="GO" id="GO:0000122">
    <property type="term" value="P:negative regulation of transcription by RNA polymerase II"/>
    <property type="evidence" value="ECO:0007669"/>
    <property type="project" value="TreeGrafter"/>
</dbReference>
<proteinExistence type="predicted"/>
<evidence type="ECO:0000259" key="3">
    <source>
        <dbReference type="PROSITE" id="PS50157"/>
    </source>
</evidence>
<dbReference type="EMBL" id="MNPL01022027">
    <property type="protein sequence ID" value="OQR69145.1"/>
    <property type="molecule type" value="Genomic_DNA"/>
</dbReference>
<organism evidence="4 5">
    <name type="scientific">Tropilaelaps mercedesae</name>
    <dbReference type="NCBI Taxonomy" id="418985"/>
    <lineage>
        <taxon>Eukaryota</taxon>
        <taxon>Metazoa</taxon>
        <taxon>Ecdysozoa</taxon>
        <taxon>Arthropoda</taxon>
        <taxon>Chelicerata</taxon>
        <taxon>Arachnida</taxon>
        <taxon>Acari</taxon>
        <taxon>Parasitiformes</taxon>
        <taxon>Mesostigmata</taxon>
        <taxon>Gamasina</taxon>
        <taxon>Dermanyssoidea</taxon>
        <taxon>Laelapidae</taxon>
        <taxon>Tropilaelaps</taxon>
    </lineage>
</organism>
<dbReference type="InterPro" id="IPR036236">
    <property type="entry name" value="Znf_C2H2_sf"/>
</dbReference>
<evidence type="ECO:0000313" key="5">
    <source>
        <dbReference type="Proteomes" id="UP000192247"/>
    </source>
</evidence>
<keyword evidence="1" id="KW-0862">Zinc</keyword>
<dbReference type="AlphaFoldDB" id="A0A1V9X6C3"/>
<keyword evidence="5" id="KW-1185">Reference proteome</keyword>
<dbReference type="GO" id="GO:0008270">
    <property type="term" value="F:zinc ion binding"/>
    <property type="evidence" value="ECO:0007669"/>
    <property type="project" value="UniProtKB-KW"/>
</dbReference>
<dbReference type="InterPro" id="IPR013087">
    <property type="entry name" value="Znf_C2H2_type"/>
</dbReference>
<dbReference type="GO" id="GO:0007507">
    <property type="term" value="P:heart development"/>
    <property type="evidence" value="ECO:0007669"/>
    <property type="project" value="TreeGrafter"/>
</dbReference>
<dbReference type="InParanoid" id="A0A1V9X6C3"/>
<evidence type="ECO:0000256" key="2">
    <source>
        <dbReference type="SAM" id="MobiDB-lite"/>
    </source>
</evidence>
<name>A0A1V9X6C3_9ACAR</name>
<reference evidence="4 5" key="1">
    <citation type="journal article" date="2017" name="Gigascience">
        <title>Draft genome of the honey bee ectoparasitic mite, Tropilaelaps mercedesae, is shaped by the parasitic life history.</title>
        <authorList>
            <person name="Dong X."/>
            <person name="Armstrong S.D."/>
            <person name="Xia D."/>
            <person name="Makepeace B.L."/>
            <person name="Darby A.C."/>
            <person name="Kadowaki T."/>
        </authorList>
    </citation>
    <scope>NUCLEOTIDE SEQUENCE [LARGE SCALE GENOMIC DNA]</scope>
    <source>
        <strain evidence="4">Wuxi-XJTLU</strain>
    </source>
</reference>
<dbReference type="PROSITE" id="PS50157">
    <property type="entry name" value="ZINC_FINGER_C2H2_2"/>
    <property type="match status" value="1"/>
</dbReference>
<comment type="caution">
    <text evidence="4">The sequence shown here is derived from an EMBL/GenBank/DDBJ whole genome shotgun (WGS) entry which is preliminary data.</text>
</comment>
<dbReference type="InterPro" id="IPR039746">
    <property type="entry name" value="FOG"/>
</dbReference>
<sequence>MGTLSRLAVPKASPEPLDLSAAYRCTNCGISFSSPRNLAAHSAYYCTQRLQRAQTPQENTTAATTTGSPSPVVVMTPNTGRHNGTGENAIPGIKSSTVGKTRSLLPEGWPMAFDSFSGHGTDTDVRDVVFSAIFSPAAGVPRESSGWMPRHPFAPTDSDTDPTLSCRLSNLTSLCPLPPG</sequence>
<feature type="domain" description="C2H2-type" evidence="3">
    <location>
        <begin position="23"/>
        <end position="50"/>
    </location>
</feature>
<evidence type="ECO:0000256" key="1">
    <source>
        <dbReference type="PROSITE-ProRule" id="PRU00042"/>
    </source>
</evidence>
<dbReference type="GO" id="GO:0005634">
    <property type="term" value="C:nucleus"/>
    <property type="evidence" value="ECO:0007669"/>
    <property type="project" value="TreeGrafter"/>
</dbReference>
<gene>
    <name evidence="4" type="ORF">BIW11_12443</name>
</gene>
<dbReference type="SUPFAM" id="SSF57667">
    <property type="entry name" value="beta-beta-alpha zinc fingers"/>
    <property type="match status" value="1"/>
</dbReference>
<protein>
    <recommendedName>
        <fullName evidence="3">C2H2-type domain-containing protein</fullName>
    </recommendedName>
</protein>
<feature type="region of interest" description="Disordered" evidence="2">
    <location>
        <begin position="53"/>
        <end position="73"/>
    </location>
</feature>
<keyword evidence="1" id="KW-0863">Zinc-finger</keyword>
<dbReference type="GO" id="GO:0030154">
    <property type="term" value="P:cell differentiation"/>
    <property type="evidence" value="ECO:0007669"/>
    <property type="project" value="TreeGrafter"/>
</dbReference>
<keyword evidence="1" id="KW-0479">Metal-binding</keyword>
<dbReference type="PANTHER" id="PTHR12958:SF3">
    <property type="entry name" value="ZINC FINGER PROTEIN USH"/>
    <property type="match status" value="1"/>
</dbReference>
<accession>A0A1V9X6C3</accession>